<reference evidence="13 14" key="1">
    <citation type="journal article" date="2015" name="Genome Biol. Evol.">
        <title>Comparative Genomics of Listeria Sensu Lato: Genus-Wide Differences in Evolutionary Dynamics and the Progressive Gain of Complex, Potentially Pathogenicity-Related Traits through Lateral Gene Transfer.</title>
        <authorList>
            <person name="Chiara M."/>
            <person name="Caruso M."/>
            <person name="D'Erchia A.M."/>
            <person name="Manzari C."/>
            <person name="Fraccalvieri R."/>
            <person name="Goffredo E."/>
            <person name="Latorre L."/>
            <person name="Miccolupo A."/>
            <person name="Padalino I."/>
            <person name="Santagada G."/>
            <person name="Chiocco D."/>
            <person name="Pesole G."/>
            <person name="Horner D.S."/>
            <person name="Parisi A."/>
        </authorList>
    </citation>
    <scope>NUCLEOTIDE SEQUENCE [LARGE SCALE GENOMIC DNA]</scope>
    <source>
        <strain evidence="13 14">1991</strain>
    </source>
</reference>
<evidence type="ECO:0000256" key="9">
    <source>
        <dbReference type="ARBA" id="ARBA00030138"/>
    </source>
</evidence>
<dbReference type="GO" id="GO:0046394">
    <property type="term" value="P:carboxylic acid biosynthetic process"/>
    <property type="evidence" value="ECO:0007669"/>
    <property type="project" value="UniProtKB-ARBA"/>
</dbReference>
<comment type="similarity">
    <text evidence="2">Belongs to the class-IV pyridoxal-phosphate-dependent aminotransferase family.</text>
</comment>
<evidence type="ECO:0000256" key="1">
    <source>
        <dbReference type="ARBA" id="ARBA00001933"/>
    </source>
</evidence>
<name>A0A0J8GDL5_9LIST</name>
<evidence type="ECO:0000256" key="5">
    <source>
        <dbReference type="ARBA" id="ARBA00021779"/>
    </source>
</evidence>
<comment type="caution">
    <text evidence="13">The sequence shown here is derived from an EMBL/GenBank/DDBJ whole genome shotgun (WGS) entry which is preliminary data.</text>
</comment>
<dbReference type="PATRIC" id="fig|1430899.3.peg.479"/>
<dbReference type="InterPro" id="IPR043132">
    <property type="entry name" value="BCAT-like_C"/>
</dbReference>
<dbReference type="NCBIfam" id="TIGR01121">
    <property type="entry name" value="D_amino_aminoT"/>
    <property type="match status" value="1"/>
</dbReference>
<evidence type="ECO:0000313" key="14">
    <source>
        <dbReference type="Proteomes" id="UP000052258"/>
    </source>
</evidence>
<evidence type="ECO:0000256" key="8">
    <source>
        <dbReference type="ARBA" id="ARBA00022898"/>
    </source>
</evidence>
<evidence type="ECO:0000256" key="4">
    <source>
        <dbReference type="ARBA" id="ARBA00012874"/>
    </source>
</evidence>
<dbReference type="OrthoDB" id="9805628at2"/>
<keyword evidence="8" id="KW-0663">Pyridoxal phosphate</keyword>
<dbReference type="InterPro" id="IPR001544">
    <property type="entry name" value="Aminotrans_IV"/>
</dbReference>
<organism evidence="13 14">
    <name type="scientific">Listeria fleischmannii 1991</name>
    <dbReference type="NCBI Taxonomy" id="1430899"/>
    <lineage>
        <taxon>Bacteria</taxon>
        <taxon>Bacillati</taxon>
        <taxon>Bacillota</taxon>
        <taxon>Bacilli</taxon>
        <taxon>Bacillales</taxon>
        <taxon>Listeriaceae</taxon>
        <taxon>Listeria</taxon>
    </lineage>
</organism>
<dbReference type="InterPro" id="IPR036038">
    <property type="entry name" value="Aminotransferase-like"/>
</dbReference>
<gene>
    <name evidence="13" type="ORF">X560_0463</name>
</gene>
<evidence type="ECO:0000256" key="12">
    <source>
        <dbReference type="ARBA" id="ARBA00047911"/>
    </source>
</evidence>
<comment type="catalytic activity">
    <reaction evidence="12">
        <text>D-alanine + 2-oxoglutarate = D-glutamate + pyruvate</text>
        <dbReference type="Rhea" id="RHEA:15869"/>
        <dbReference type="ChEBI" id="CHEBI:15361"/>
        <dbReference type="ChEBI" id="CHEBI:16810"/>
        <dbReference type="ChEBI" id="CHEBI:29986"/>
        <dbReference type="ChEBI" id="CHEBI:57416"/>
        <dbReference type="EC" id="2.6.1.21"/>
    </reaction>
</comment>
<comment type="subunit">
    <text evidence="3">Homodimer.</text>
</comment>
<dbReference type="GO" id="GO:0046416">
    <property type="term" value="P:D-amino acid metabolic process"/>
    <property type="evidence" value="ECO:0007669"/>
    <property type="project" value="InterPro"/>
</dbReference>
<dbReference type="Pfam" id="PF01063">
    <property type="entry name" value="Aminotran_4"/>
    <property type="match status" value="1"/>
</dbReference>
<dbReference type="Proteomes" id="UP000052258">
    <property type="component" value="Unassembled WGS sequence"/>
</dbReference>
<dbReference type="PANTHER" id="PTHR42743:SF10">
    <property type="entry name" value="D-ALANINE AMINOTRANSFERASE"/>
    <property type="match status" value="1"/>
</dbReference>
<evidence type="ECO:0000256" key="2">
    <source>
        <dbReference type="ARBA" id="ARBA00009320"/>
    </source>
</evidence>
<dbReference type="EC" id="2.6.1.21" evidence="4"/>
<keyword evidence="14" id="KW-1185">Reference proteome</keyword>
<dbReference type="InterPro" id="IPR005784">
    <property type="entry name" value="D_amino_transT"/>
</dbReference>
<dbReference type="PANTHER" id="PTHR42743">
    <property type="entry name" value="AMINO-ACID AMINOTRANSFERASE"/>
    <property type="match status" value="1"/>
</dbReference>
<evidence type="ECO:0000256" key="3">
    <source>
        <dbReference type="ARBA" id="ARBA00011738"/>
    </source>
</evidence>
<dbReference type="GO" id="GO:0008652">
    <property type="term" value="P:amino acid biosynthetic process"/>
    <property type="evidence" value="ECO:0007669"/>
    <property type="project" value="UniProtKB-ARBA"/>
</dbReference>
<dbReference type="FunFam" id="3.20.10.10:FF:000002">
    <property type="entry name" value="D-alanine aminotransferase"/>
    <property type="match status" value="1"/>
</dbReference>
<dbReference type="InterPro" id="IPR043131">
    <property type="entry name" value="BCAT-like_N"/>
</dbReference>
<dbReference type="CDD" id="cd01558">
    <property type="entry name" value="D-AAT_like"/>
    <property type="match status" value="1"/>
</dbReference>
<evidence type="ECO:0000256" key="7">
    <source>
        <dbReference type="ARBA" id="ARBA00022679"/>
    </source>
</evidence>
<dbReference type="Gene3D" id="3.20.10.10">
    <property type="entry name" value="D-amino Acid Aminotransferase, subunit A, domain 2"/>
    <property type="match status" value="1"/>
</dbReference>
<dbReference type="Gene3D" id="3.30.470.10">
    <property type="match status" value="1"/>
</dbReference>
<dbReference type="InterPro" id="IPR050571">
    <property type="entry name" value="Class-IV_PLP-Dep_Aminotrnsfr"/>
</dbReference>
<keyword evidence="6 13" id="KW-0032">Aminotransferase</keyword>
<protein>
    <recommendedName>
        <fullName evidence="5">D-alanine aminotransferase</fullName>
        <ecNumber evidence="4">2.6.1.21</ecNumber>
    </recommendedName>
    <alternativeName>
        <fullName evidence="11">D-amino acid aminotransferase</fullName>
    </alternativeName>
    <alternativeName>
        <fullName evidence="9">D-amino acid transaminase</fullName>
    </alternativeName>
    <alternativeName>
        <fullName evidence="10">D-aspartate aminotransferase</fullName>
    </alternativeName>
</protein>
<dbReference type="GO" id="GO:0005829">
    <property type="term" value="C:cytosol"/>
    <property type="evidence" value="ECO:0007669"/>
    <property type="project" value="TreeGrafter"/>
</dbReference>
<dbReference type="GO" id="GO:0047810">
    <property type="term" value="F:D-alanine-2-oxoglutarate aminotransferase activity"/>
    <property type="evidence" value="ECO:0007669"/>
    <property type="project" value="UniProtKB-EC"/>
</dbReference>
<dbReference type="SUPFAM" id="SSF56752">
    <property type="entry name" value="D-aminoacid aminotransferase-like PLP-dependent enzymes"/>
    <property type="match status" value="1"/>
</dbReference>
<dbReference type="EMBL" id="AZHO01000006">
    <property type="protein sequence ID" value="KMT60772.1"/>
    <property type="molecule type" value="Genomic_DNA"/>
</dbReference>
<sequence>MKVLVGDKIVEREEAFVDIEDRGYQFGDGVYEVVRMYNGKFFTAEEHIDRLYASAAKIDLVIPYSKEVLYKSLLKLAEENGISTGNIYLQVTRGVQQPRNHIIPDEFPLEGVLTAAAREVPRNENQFVVGGTAITEEDVRWLRCDIKSISLLGNILAKNKAHQKGALEAILHRGDMVTECSASNVSIIKDGKLITHAADNLILNGITRQVILKVAEEGKIPVVERDFTVDELLTADEVFISSTTLEVTPITKINETIIGDGKRGPVTALLHRLFEEEIVAACGPLVKENIK</sequence>
<dbReference type="FunFam" id="3.30.470.10:FF:000009">
    <property type="entry name" value="D-alanine aminotransferase"/>
    <property type="match status" value="1"/>
</dbReference>
<dbReference type="GO" id="GO:0030170">
    <property type="term" value="F:pyridoxal phosphate binding"/>
    <property type="evidence" value="ECO:0007669"/>
    <property type="project" value="InterPro"/>
</dbReference>
<dbReference type="RefSeq" id="WP_007472632.1">
    <property type="nucleotide sequence ID" value="NZ_KQ130610.1"/>
</dbReference>
<comment type="cofactor">
    <cofactor evidence="1">
        <name>pyridoxal 5'-phosphate</name>
        <dbReference type="ChEBI" id="CHEBI:597326"/>
    </cofactor>
</comment>
<accession>A0A0J8GDL5</accession>
<evidence type="ECO:0000256" key="10">
    <source>
        <dbReference type="ARBA" id="ARBA00033316"/>
    </source>
</evidence>
<evidence type="ECO:0000256" key="11">
    <source>
        <dbReference type="ARBA" id="ARBA00033391"/>
    </source>
</evidence>
<dbReference type="AlphaFoldDB" id="A0A0J8GDL5"/>
<keyword evidence="7 13" id="KW-0808">Transferase</keyword>
<proteinExistence type="inferred from homology"/>
<evidence type="ECO:0000256" key="6">
    <source>
        <dbReference type="ARBA" id="ARBA00022576"/>
    </source>
</evidence>
<evidence type="ECO:0000313" key="13">
    <source>
        <dbReference type="EMBL" id="KMT60772.1"/>
    </source>
</evidence>